<organism evidence="2 3">
    <name type="scientific">[Mycobacterium] manitobense</name>
    <dbReference type="NCBI Taxonomy" id="190147"/>
    <lineage>
        <taxon>Bacteria</taxon>
        <taxon>Bacillati</taxon>
        <taxon>Actinomycetota</taxon>
        <taxon>Actinomycetes</taxon>
        <taxon>Mycobacteriales</taxon>
        <taxon>Mycobacteriaceae</taxon>
        <taxon>Mycolicibacterium</taxon>
    </lineage>
</organism>
<dbReference type="AlphaFoldDB" id="A0A9X2YK69"/>
<accession>A0A9X2YK69</accession>
<reference evidence="2" key="1">
    <citation type="submission" date="2020-07" db="EMBL/GenBank/DDBJ databases">
        <authorList>
            <person name="Pettersson B.M.F."/>
            <person name="Behra P.R.K."/>
            <person name="Ramesh M."/>
            <person name="Das S."/>
            <person name="Dasgupta S."/>
            <person name="Kirsebom L.A."/>
        </authorList>
    </citation>
    <scope>NUCLEOTIDE SEQUENCE</scope>
    <source>
        <strain evidence="2">DSM 44615</strain>
    </source>
</reference>
<evidence type="ECO:0000313" key="2">
    <source>
        <dbReference type="EMBL" id="MCV7168970.1"/>
    </source>
</evidence>
<reference evidence="2" key="2">
    <citation type="journal article" date="2022" name="BMC Genomics">
        <title>Comparative genome analysis of mycobacteria focusing on tRNA and non-coding RNA.</title>
        <authorList>
            <person name="Behra P.R.K."/>
            <person name="Pettersson B.M.F."/>
            <person name="Ramesh M."/>
            <person name="Das S."/>
            <person name="Dasgupta S."/>
            <person name="Kirsebom L.A."/>
        </authorList>
    </citation>
    <scope>NUCLEOTIDE SEQUENCE</scope>
    <source>
        <strain evidence="2">DSM 44615</strain>
    </source>
</reference>
<dbReference type="Proteomes" id="UP001140293">
    <property type="component" value="Unassembled WGS sequence"/>
</dbReference>
<name>A0A9X2YK69_9MYCO</name>
<feature type="region of interest" description="Disordered" evidence="1">
    <location>
        <begin position="55"/>
        <end position="75"/>
    </location>
</feature>
<proteinExistence type="predicted"/>
<keyword evidence="3" id="KW-1185">Reference proteome</keyword>
<dbReference type="EMBL" id="JACKSJ010000024">
    <property type="protein sequence ID" value="MCV7168970.1"/>
    <property type="molecule type" value="Genomic_DNA"/>
</dbReference>
<sequence length="224" mass="23336">MAERGLGDDSTLLDLPWAAVFDPAANARALGAVQSQGLRAATELVDRFVTVFAEGESSGSRDDSDDTATATTRNAAPDARVDGLFSAWQNLISKIAPNVGTPNAAAGGVATIDVVGGQPSNTVHLTVTGAGAAHAEVWLHNGGPDDFGEVRLRSSELLGHTGHSVAAAQVTFDRRSVPLPPRTSHGTVVTVRVPDGTPPGVYRGTLLVDDHPDLWLSMMLTVRE</sequence>
<comment type="caution">
    <text evidence="2">The sequence shown here is derived from an EMBL/GenBank/DDBJ whole genome shotgun (WGS) entry which is preliminary data.</text>
</comment>
<evidence type="ECO:0000256" key="1">
    <source>
        <dbReference type="SAM" id="MobiDB-lite"/>
    </source>
</evidence>
<protein>
    <submittedName>
        <fullName evidence="2">Uncharacterized protein</fullName>
    </submittedName>
</protein>
<gene>
    <name evidence="2" type="ORF">H7I41_03415</name>
</gene>
<evidence type="ECO:0000313" key="3">
    <source>
        <dbReference type="Proteomes" id="UP001140293"/>
    </source>
</evidence>